<keyword evidence="6" id="KW-0963">Cytoplasm</keyword>
<evidence type="ECO:0000259" key="10">
    <source>
        <dbReference type="PROSITE" id="PS50067"/>
    </source>
</evidence>
<dbReference type="InterPro" id="IPR027417">
    <property type="entry name" value="P-loop_NTPase"/>
</dbReference>
<dbReference type="OrthoDB" id="123929at2759"/>
<dbReference type="SUPFAM" id="SSF52540">
    <property type="entry name" value="P-loop containing nucleoside triphosphate hydrolases"/>
    <property type="match status" value="1"/>
</dbReference>
<keyword evidence="6" id="KW-0206">Cytoskeleton</keyword>
<dbReference type="GO" id="GO:0007018">
    <property type="term" value="P:microtubule-based movement"/>
    <property type="evidence" value="ECO:0007669"/>
    <property type="project" value="InterPro"/>
</dbReference>
<feature type="domain" description="Kinesin motor" evidence="10">
    <location>
        <begin position="74"/>
        <end position="466"/>
    </location>
</feature>
<gene>
    <name evidence="11" type="ORF">CLUMA_CG016192</name>
</gene>
<dbReference type="GO" id="GO:0005871">
    <property type="term" value="C:kinesin complex"/>
    <property type="evidence" value="ECO:0007669"/>
    <property type="project" value="TreeGrafter"/>
</dbReference>
<dbReference type="GO" id="GO:0016887">
    <property type="term" value="F:ATP hydrolysis activity"/>
    <property type="evidence" value="ECO:0007669"/>
    <property type="project" value="TreeGrafter"/>
</dbReference>
<name>A0A1J1ISR4_9DIPT</name>
<evidence type="ECO:0000256" key="2">
    <source>
        <dbReference type="ARBA" id="ARBA00022701"/>
    </source>
</evidence>
<organism evidence="11 12">
    <name type="scientific">Clunio marinus</name>
    <dbReference type="NCBI Taxonomy" id="568069"/>
    <lineage>
        <taxon>Eukaryota</taxon>
        <taxon>Metazoa</taxon>
        <taxon>Ecdysozoa</taxon>
        <taxon>Arthropoda</taxon>
        <taxon>Hexapoda</taxon>
        <taxon>Insecta</taxon>
        <taxon>Pterygota</taxon>
        <taxon>Neoptera</taxon>
        <taxon>Endopterygota</taxon>
        <taxon>Diptera</taxon>
        <taxon>Nematocera</taxon>
        <taxon>Chironomoidea</taxon>
        <taxon>Chironomidae</taxon>
        <taxon>Clunio</taxon>
    </lineage>
</organism>
<dbReference type="PROSITE" id="PS00411">
    <property type="entry name" value="KINESIN_MOTOR_1"/>
    <property type="match status" value="1"/>
</dbReference>
<keyword evidence="12" id="KW-1185">Reference proteome</keyword>
<proteinExistence type="inferred from homology"/>
<dbReference type="SMART" id="SM00129">
    <property type="entry name" value="KISc"/>
    <property type="match status" value="1"/>
</dbReference>
<evidence type="ECO:0000256" key="1">
    <source>
        <dbReference type="ARBA" id="ARBA00004245"/>
    </source>
</evidence>
<evidence type="ECO:0000256" key="6">
    <source>
        <dbReference type="ARBA" id="ARBA00023212"/>
    </source>
</evidence>
<accession>A0A1J1ISR4</accession>
<dbReference type="STRING" id="568069.A0A1J1ISR4"/>
<sequence length="501" mass="56974">MEYIEYMQRKEKKRLDFNRPTFDEPEFKIPCREITNKVEDNVLKRPSNKSSLADDEESLQDSVASKESISVQSKFNVHLRLKPIKDPLPDVYNFDIKSNLVTVTSSMMTIERQYTFTSILDDNKDQKTLYDECVRPILADPFSSQGAVFASYGVSNSGKTYTILGQENPGIVPRALAQIFSENHNQIEKYPACKLVNNQIAFLDDNKANSELMLSMDLLADAKKIRGKLANQWVAIDENHHFTQREVAEEFQQIYVWVSFLEIYNEKIIDLLKPPKSGQSKFERPLKIISNNHDPYILGLTWICVSNIHDALHLLQFGLQRANYAQTGLNPHSSRSHTIFTIQLISEIATGNMSKFEIASYKFCDLAGAERISKTSNTGDRIKEAGGINSSLLVLGRCLEAVQYNQNVGVKRKQIVPVRDSKLTMLLESSLKGFEKFVMIVNLQPNIECLDENLNVLHFGSIANKIVTRSKMPRKFTRRSSRYSHVAGSTVNNSVQLTESW</sequence>
<dbReference type="GO" id="GO:0005874">
    <property type="term" value="C:microtubule"/>
    <property type="evidence" value="ECO:0007669"/>
    <property type="project" value="UniProtKB-KW"/>
</dbReference>
<comment type="subcellular location">
    <subcellularLocation>
        <location evidence="1">Cytoplasm</location>
        <location evidence="1">Cytoskeleton</location>
    </subcellularLocation>
</comment>
<dbReference type="InterPro" id="IPR027640">
    <property type="entry name" value="Kinesin-like_fam"/>
</dbReference>
<feature type="binding site" evidence="7">
    <location>
        <begin position="153"/>
        <end position="160"/>
    </location>
    <ligand>
        <name>ATP</name>
        <dbReference type="ChEBI" id="CHEBI:30616"/>
    </ligand>
</feature>
<dbReference type="GO" id="GO:0008017">
    <property type="term" value="F:microtubule binding"/>
    <property type="evidence" value="ECO:0007669"/>
    <property type="project" value="InterPro"/>
</dbReference>
<dbReference type="PANTHER" id="PTHR24115:SF1008">
    <property type="entry name" value="KINESIN-LIKE PROTEIN SUBITO"/>
    <property type="match status" value="1"/>
</dbReference>
<dbReference type="Pfam" id="PF00225">
    <property type="entry name" value="Kinesin"/>
    <property type="match status" value="1"/>
</dbReference>
<evidence type="ECO:0000313" key="12">
    <source>
        <dbReference type="Proteomes" id="UP000183832"/>
    </source>
</evidence>
<evidence type="ECO:0000256" key="7">
    <source>
        <dbReference type="PROSITE-ProRule" id="PRU00283"/>
    </source>
</evidence>
<evidence type="ECO:0000256" key="4">
    <source>
        <dbReference type="ARBA" id="ARBA00022840"/>
    </source>
</evidence>
<reference evidence="11 12" key="1">
    <citation type="submission" date="2015-04" db="EMBL/GenBank/DDBJ databases">
        <authorList>
            <person name="Syromyatnikov M.Y."/>
            <person name="Popov V.N."/>
        </authorList>
    </citation>
    <scope>NUCLEOTIDE SEQUENCE [LARGE SCALE GENOMIC DNA]</scope>
</reference>
<dbReference type="EMBL" id="CVRI01000059">
    <property type="protein sequence ID" value="CRL03239.1"/>
    <property type="molecule type" value="Genomic_DNA"/>
</dbReference>
<keyword evidence="5 7" id="KW-0505">Motor protein</keyword>
<comment type="similarity">
    <text evidence="7 8">Belongs to the TRAFAC class myosin-kinesin ATPase superfamily. Kinesin family.</text>
</comment>
<evidence type="ECO:0000313" key="11">
    <source>
        <dbReference type="EMBL" id="CRL03239.1"/>
    </source>
</evidence>
<dbReference type="PRINTS" id="PR00380">
    <property type="entry name" value="KINESINHEAVY"/>
</dbReference>
<dbReference type="InterPro" id="IPR036961">
    <property type="entry name" value="Kinesin_motor_dom_sf"/>
</dbReference>
<dbReference type="InterPro" id="IPR001752">
    <property type="entry name" value="Kinesin_motor_dom"/>
</dbReference>
<evidence type="ECO:0000256" key="5">
    <source>
        <dbReference type="ARBA" id="ARBA00023175"/>
    </source>
</evidence>
<dbReference type="GO" id="GO:0005524">
    <property type="term" value="F:ATP binding"/>
    <property type="evidence" value="ECO:0007669"/>
    <property type="project" value="UniProtKB-UniRule"/>
</dbReference>
<dbReference type="InterPro" id="IPR019821">
    <property type="entry name" value="Kinesin_motor_CS"/>
</dbReference>
<dbReference type="PROSITE" id="PS50067">
    <property type="entry name" value="KINESIN_MOTOR_2"/>
    <property type="match status" value="1"/>
</dbReference>
<evidence type="ECO:0000256" key="3">
    <source>
        <dbReference type="ARBA" id="ARBA00022741"/>
    </source>
</evidence>
<dbReference type="PANTHER" id="PTHR24115">
    <property type="entry name" value="KINESIN-RELATED"/>
    <property type="match status" value="1"/>
</dbReference>
<keyword evidence="3 7" id="KW-0547">Nucleotide-binding</keyword>
<dbReference type="Gene3D" id="3.40.850.10">
    <property type="entry name" value="Kinesin motor domain"/>
    <property type="match status" value="1"/>
</dbReference>
<protein>
    <recommendedName>
        <fullName evidence="8">Kinesin-like protein</fullName>
    </recommendedName>
</protein>
<keyword evidence="4 7" id="KW-0067">ATP-binding</keyword>
<dbReference type="GO" id="GO:0003777">
    <property type="term" value="F:microtubule motor activity"/>
    <property type="evidence" value="ECO:0007669"/>
    <property type="project" value="InterPro"/>
</dbReference>
<dbReference type="Proteomes" id="UP000183832">
    <property type="component" value="Unassembled WGS sequence"/>
</dbReference>
<feature type="region of interest" description="Disordered" evidence="9">
    <location>
        <begin position="45"/>
        <end position="65"/>
    </location>
</feature>
<keyword evidence="2 8" id="KW-0493">Microtubule</keyword>
<evidence type="ECO:0000256" key="9">
    <source>
        <dbReference type="SAM" id="MobiDB-lite"/>
    </source>
</evidence>
<evidence type="ECO:0000256" key="8">
    <source>
        <dbReference type="RuleBase" id="RU000394"/>
    </source>
</evidence>
<dbReference type="AlphaFoldDB" id="A0A1J1ISR4"/>
<dbReference type="GO" id="GO:0005634">
    <property type="term" value="C:nucleus"/>
    <property type="evidence" value="ECO:0007669"/>
    <property type="project" value="TreeGrafter"/>
</dbReference>